<dbReference type="Proteomes" id="UP000177967">
    <property type="component" value="Unassembled WGS sequence"/>
</dbReference>
<evidence type="ECO:0000313" key="3">
    <source>
        <dbReference type="EMBL" id="OGY09049.1"/>
    </source>
</evidence>
<dbReference type="Gene3D" id="3.60.21.10">
    <property type="match status" value="1"/>
</dbReference>
<proteinExistence type="inferred from homology"/>
<reference evidence="3 4" key="1">
    <citation type="journal article" date="2016" name="Nat. Commun.">
        <title>Thousands of microbial genomes shed light on interconnected biogeochemical processes in an aquifer system.</title>
        <authorList>
            <person name="Anantharaman K."/>
            <person name="Brown C.T."/>
            <person name="Hug L.A."/>
            <person name="Sharon I."/>
            <person name="Castelle C.J."/>
            <person name="Probst A.J."/>
            <person name="Thomas B.C."/>
            <person name="Singh A."/>
            <person name="Wilkins M.J."/>
            <person name="Karaoz U."/>
            <person name="Brodie E.L."/>
            <person name="Williams K.H."/>
            <person name="Hubbard S.S."/>
            <person name="Banfield J.F."/>
        </authorList>
    </citation>
    <scope>NUCLEOTIDE SEQUENCE [LARGE SCALE GENOMIC DNA]</scope>
</reference>
<dbReference type="InterPro" id="IPR019079">
    <property type="entry name" value="Capsule_synth_CapA"/>
</dbReference>
<name>A0A1G1V0X2_9BACT</name>
<comment type="caution">
    <text evidence="3">The sequence shown here is derived from an EMBL/GenBank/DDBJ whole genome shotgun (WGS) entry which is preliminary data.</text>
</comment>
<dbReference type="CDD" id="cd07381">
    <property type="entry name" value="MPP_CapA"/>
    <property type="match status" value="1"/>
</dbReference>
<dbReference type="Pfam" id="PF09587">
    <property type="entry name" value="PGA_cap"/>
    <property type="match status" value="1"/>
</dbReference>
<accession>A0A1G1V0X2</accession>
<dbReference type="InterPro" id="IPR029052">
    <property type="entry name" value="Metallo-depent_PP-like"/>
</dbReference>
<dbReference type="InterPro" id="IPR052169">
    <property type="entry name" value="CW_Biosynth-Accessory"/>
</dbReference>
<evidence type="ECO:0000259" key="2">
    <source>
        <dbReference type="SMART" id="SM00854"/>
    </source>
</evidence>
<dbReference type="PANTHER" id="PTHR33393:SF11">
    <property type="entry name" value="POLYGLUTAMINE SYNTHESIS ACCESSORY PROTEIN RV0574C-RELATED"/>
    <property type="match status" value="1"/>
</dbReference>
<gene>
    <name evidence="3" type="ORF">A2782_01000</name>
</gene>
<dbReference type="SUPFAM" id="SSF56300">
    <property type="entry name" value="Metallo-dependent phosphatases"/>
    <property type="match status" value="1"/>
</dbReference>
<dbReference type="AlphaFoldDB" id="A0A1G1V0X2"/>
<dbReference type="STRING" id="1797513.A2782_01000"/>
<sequence>MKKWLFVFTITTSLIGITVFTFKPQATSIPKKFPLFKTTSLSIGNNDTTILLTGDIMLGRSVMATSLSKNNPNYPFEKVAGTLQRADVVFGNLENPIVANCPRSDSGFKFCADPKMVAGLSFAGVDVVSIANNHSANYGQEGIAQTKKHLKDAGIDYVGADNLAIKGINGKKLGFLGFDYVDYQPKPSDYELIKNSKRNVDILFVMVHWGVEYKSHPNAQQKQIAKEFVNAGADVVVGAHPHWVQDIDTVGGKPVFYSLGNFVFDQAWSEETKKGLAIRLTYKNGSLANIEKLPIYMASFIQPEWTKP</sequence>
<dbReference type="PANTHER" id="PTHR33393">
    <property type="entry name" value="POLYGLUTAMINE SYNTHESIS ACCESSORY PROTEIN RV0574C-RELATED"/>
    <property type="match status" value="1"/>
</dbReference>
<dbReference type="EMBL" id="MHBW01000017">
    <property type="protein sequence ID" value="OGY09049.1"/>
    <property type="molecule type" value="Genomic_DNA"/>
</dbReference>
<evidence type="ECO:0000313" key="4">
    <source>
        <dbReference type="Proteomes" id="UP000177967"/>
    </source>
</evidence>
<dbReference type="SMART" id="SM00854">
    <property type="entry name" value="PGA_cap"/>
    <property type="match status" value="1"/>
</dbReference>
<feature type="domain" description="Capsule synthesis protein CapA" evidence="2">
    <location>
        <begin position="49"/>
        <end position="266"/>
    </location>
</feature>
<comment type="similarity">
    <text evidence="1">Belongs to the CapA family.</text>
</comment>
<protein>
    <recommendedName>
        <fullName evidence="2">Capsule synthesis protein CapA domain-containing protein</fullName>
    </recommendedName>
</protein>
<evidence type="ECO:0000256" key="1">
    <source>
        <dbReference type="ARBA" id="ARBA00005662"/>
    </source>
</evidence>
<organism evidence="3 4">
    <name type="scientific">Candidatus Blackburnbacteria bacterium RIFCSPHIGHO2_01_FULL_43_15b</name>
    <dbReference type="NCBI Taxonomy" id="1797513"/>
    <lineage>
        <taxon>Bacteria</taxon>
        <taxon>Candidatus Blackburniibacteriota</taxon>
    </lineage>
</organism>